<proteinExistence type="predicted"/>
<reference evidence="2 3" key="1">
    <citation type="submission" date="2016-05" db="EMBL/GenBank/DDBJ databases">
        <title>Paenibacillus sp. 1ZS3-15 nov., isolated from the rhizosphere soil.</title>
        <authorList>
            <person name="Zhang X.X."/>
            <person name="Zhang J."/>
        </authorList>
    </citation>
    <scope>NUCLEOTIDE SEQUENCE [LARGE SCALE GENOMIC DNA]</scope>
    <source>
        <strain evidence="2 3">1ZS3-15</strain>
    </source>
</reference>
<dbReference type="Proteomes" id="UP000078454">
    <property type="component" value="Unassembled WGS sequence"/>
</dbReference>
<organism evidence="2 3">
    <name type="scientific">Paenibacillus oryzisoli</name>
    <dbReference type="NCBI Taxonomy" id="1850517"/>
    <lineage>
        <taxon>Bacteria</taxon>
        <taxon>Bacillati</taxon>
        <taxon>Bacillota</taxon>
        <taxon>Bacilli</taxon>
        <taxon>Bacillales</taxon>
        <taxon>Paenibacillaceae</taxon>
        <taxon>Paenibacillus</taxon>
    </lineage>
</organism>
<evidence type="ECO:0000313" key="2">
    <source>
        <dbReference type="EMBL" id="OAS17470.1"/>
    </source>
</evidence>
<dbReference type="EMBL" id="LYPB01000072">
    <property type="protein sequence ID" value="OAS17470.1"/>
    <property type="molecule type" value="Genomic_DNA"/>
</dbReference>
<comment type="caution">
    <text evidence="2">The sequence shown here is derived from an EMBL/GenBank/DDBJ whole genome shotgun (WGS) entry which is preliminary data.</text>
</comment>
<dbReference type="STRING" id="1850517.A8708_22150"/>
<evidence type="ECO:0000256" key="1">
    <source>
        <dbReference type="SAM" id="MobiDB-lite"/>
    </source>
</evidence>
<protein>
    <submittedName>
        <fullName evidence="2">Uncharacterized protein</fullName>
    </submittedName>
</protein>
<keyword evidence="3" id="KW-1185">Reference proteome</keyword>
<evidence type="ECO:0000313" key="3">
    <source>
        <dbReference type="Proteomes" id="UP000078454"/>
    </source>
</evidence>
<feature type="compositionally biased region" description="Polar residues" evidence="1">
    <location>
        <begin position="1"/>
        <end position="19"/>
    </location>
</feature>
<gene>
    <name evidence="2" type="ORF">A8708_22150</name>
</gene>
<feature type="region of interest" description="Disordered" evidence="1">
    <location>
        <begin position="1"/>
        <end position="30"/>
    </location>
</feature>
<dbReference type="RefSeq" id="WP_068665984.1">
    <property type="nucleotide sequence ID" value="NZ_LYPB01000072.1"/>
</dbReference>
<name>A0A198A8P1_9BACL</name>
<accession>A0A198A8P1</accession>
<sequence>MESNSLLQNVKKSDVTFSDSRGPKQECNTDISKKGIEPITEIESRLGHLSRTLEESSLEEIKTIKEHLIQHVKQGGYIEPDEALILIVYFFDLHIHAKEHKTMREELLAW</sequence>
<dbReference type="AlphaFoldDB" id="A0A198A8P1"/>